<dbReference type="EC" id="5.1.99.6" evidence="19"/>
<dbReference type="InterPro" id="IPR036652">
    <property type="entry name" value="YjeF_N_dom_sf"/>
</dbReference>
<dbReference type="InterPro" id="IPR030677">
    <property type="entry name" value="Nnr"/>
</dbReference>
<dbReference type="Proteomes" id="UP001172778">
    <property type="component" value="Unassembled WGS sequence"/>
</dbReference>
<dbReference type="InterPro" id="IPR029056">
    <property type="entry name" value="Ribokinase-like"/>
</dbReference>
<dbReference type="EC" id="4.2.1.136" evidence="19"/>
<comment type="catalytic activity">
    <reaction evidence="2 18 19">
        <text>(6R)-NADPHX = (6S)-NADPHX</text>
        <dbReference type="Rhea" id="RHEA:32227"/>
        <dbReference type="ChEBI" id="CHEBI:64076"/>
        <dbReference type="ChEBI" id="CHEBI:64077"/>
        <dbReference type="EC" id="5.1.99.6"/>
    </reaction>
</comment>
<dbReference type="Gene3D" id="3.40.50.10260">
    <property type="entry name" value="YjeF N-terminal domain"/>
    <property type="match status" value="1"/>
</dbReference>
<evidence type="ECO:0000256" key="10">
    <source>
        <dbReference type="ARBA" id="ARBA00023027"/>
    </source>
</evidence>
<dbReference type="CDD" id="cd01171">
    <property type="entry name" value="YXKO-related"/>
    <property type="match status" value="1"/>
</dbReference>
<feature type="binding site" evidence="18">
    <location>
        <position position="152"/>
    </location>
    <ligand>
        <name>K(+)</name>
        <dbReference type="ChEBI" id="CHEBI:29103"/>
    </ligand>
</feature>
<sequence>MQPLFLRTTLRAIETRALAAGLPLMERAGLAIAQFTHERTDLERRILVLAGPGHNGGDALVAAAELTELNHAVDLLCWGAETRSDTARVAYEQFLANGGRLLTALPRYANWQMAIDGLFGIGLNRPLQGDWLSLIERINTCDLPVLAIDLPSGLCSDTGQILGAAIQANWTLSFIGLKPGLFTLQGRDHAGEIYLDTLGLTSENLAGANAQLVNQMPATIARLRRPRHAHKGMFGDVGVIGGGLGMVGAPLLAGRAALLLGAGRVWVSALAAGAPAYDPLMPELMFAPVDQLLEPDNLAALVLGPGLGTEDVAVEALRQALAGAVPLVLDADALNLLAAHKPLARQLTKRRAPAILTPHPLEAARLLGCDTATIQADRLQATAELVKRYKACVVLKGAGSIVSDGKQTYLNASGSPALSSPGQGDVLAGMIAALLAQGLSAIEAAQLGVYLHGRAGDVAEQTGTGPIGHTASETAQFARRLLNQAVLAL</sequence>
<dbReference type="PROSITE" id="PS51383">
    <property type="entry name" value="YJEF_C_3"/>
    <property type="match status" value="1"/>
</dbReference>
<evidence type="ECO:0000256" key="13">
    <source>
        <dbReference type="ARBA" id="ARBA00023268"/>
    </source>
</evidence>
<evidence type="ECO:0000256" key="7">
    <source>
        <dbReference type="ARBA" id="ARBA00022840"/>
    </source>
</evidence>
<feature type="binding site" evidence="18">
    <location>
        <position position="116"/>
    </location>
    <ligand>
        <name>K(+)</name>
        <dbReference type="ChEBI" id="CHEBI:29103"/>
    </ligand>
</feature>
<dbReference type="PIRSF" id="PIRSF017184">
    <property type="entry name" value="Nnr"/>
    <property type="match status" value="1"/>
</dbReference>
<comment type="subunit">
    <text evidence="17">Homotetramer.</text>
</comment>
<evidence type="ECO:0000256" key="5">
    <source>
        <dbReference type="ARBA" id="ARBA00022723"/>
    </source>
</evidence>
<feature type="binding site" evidence="18">
    <location>
        <position position="149"/>
    </location>
    <ligand>
        <name>(6S)-NADPHX</name>
        <dbReference type="ChEBI" id="CHEBI:64076"/>
    </ligand>
</feature>
<evidence type="ECO:0000256" key="17">
    <source>
        <dbReference type="HAMAP-Rule" id="MF_01965"/>
    </source>
</evidence>
<comment type="similarity">
    <text evidence="4 19">In the C-terminal section; belongs to the NnrD/CARKD family.</text>
</comment>
<feature type="binding site" evidence="17">
    <location>
        <position position="249"/>
    </location>
    <ligand>
        <name>(6S)-NADPHX</name>
        <dbReference type="ChEBI" id="CHEBI:64076"/>
    </ligand>
</feature>
<organism evidence="22 23">
    <name type="scientific">Parachitinimonas caeni</name>
    <dbReference type="NCBI Taxonomy" id="3031301"/>
    <lineage>
        <taxon>Bacteria</taxon>
        <taxon>Pseudomonadati</taxon>
        <taxon>Pseudomonadota</taxon>
        <taxon>Betaproteobacteria</taxon>
        <taxon>Neisseriales</taxon>
        <taxon>Chitinibacteraceae</taxon>
        <taxon>Parachitinimonas</taxon>
    </lineage>
</organism>
<keyword evidence="9 18" id="KW-0630">Potassium</keyword>
<feature type="binding site" evidence="18">
    <location>
        <position position="55"/>
    </location>
    <ligand>
        <name>K(+)</name>
        <dbReference type="ChEBI" id="CHEBI:29103"/>
    </ligand>
</feature>
<evidence type="ECO:0000256" key="8">
    <source>
        <dbReference type="ARBA" id="ARBA00022857"/>
    </source>
</evidence>
<evidence type="ECO:0000256" key="12">
    <source>
        <dbReference type="ARBA" id="ARBA00023239"/>
    </source>
</evidence>
<evidence type="ECO:0000313" key="23">
    <source>
        <dbReference type="Proteomes" id="UP001172778"/>
    </source>
</evidence>
<dbReference type="RefSeq" id="WP_284099251.1">
    <property type="nucleotide sequence ID" value="NZ_JARRAF010000002.1"/>
</dbReference>
<comment type="cofactor">
    <cofactor evidence="18 19">
        <name>K(+)</name>
        <dbReference type="ChEBI" id="CHEBI:29103"/>
    </cofactor>
    <text evidence="18 19">Binds 1 potassium ion per subunit.</text>
</comment>
<evidence type="ECO:0000256" key="2">
    <source>
        <dbReference type="ARBA" id="ARBA00000909"/>
    </source>
</evidence>
<keyword evidence="7 17" id="KW-0067">ATP-binding</keyword>
<dbReference type="HAMAP" id="MF_01965">
    <property type="entry name" value="NADHX_dehydratase"/>
    <property type="match status" value="1"/>
</dbReference>
<dbReference type="SUPFAM" id="SSF53613">
    <property type="entry name" value="Ribokinase-like"/>
    <property type="match status" value="1"/>
</dbReference>
<dbReference type="PANTHER" id="PTHR12592:SF0">
    <property type="entry name" value="ATP-DEPENDENT (S)-NAD(P)H-HYDRATE DEHYDRATASE"/>
    <property type="match status" value="1"/>
</dbReference>
<evidence type="ECO:0000256" key="6">
    <source>
        <dbReference type="ARBA" id="ARBA00022741"/>
    </source>
</evidence>
<dbReference type="PANTHER" id="PTHR12592">
    <property type="entry name" value="ATP-DEPENDENT (S)-NAD(P)H-HYDRATE DEHYDRATASE FAMILY MEMBER"/>
    <property type="match status" value="1"/>
</dbReference>
<evidence type="ECO:0000313" key="22">
    <source>
        <dbReference type="EMBL" id="MDK2122965.1"/>
    </source>
</evidence>
<feature type="binding site" evidence="17">
    <location>
        <position position="306"/>
    </location>
    <ligand>
        <name>(6S)-NADPHX</name>
        <dbReference type="ChEBI" id="CHEBI:64076"/>
    </ligand>
</feature>
<reference evidence="22" key="1">
    <citation type="submission" date="2023-03" db="EMBL/GenBank/DDBJ databases">
        <title>Chitinimonas shenzhenensis gen. nov., sp. nov., a novel member of family Burkholderiaceae isolated from activated sludge collected in Shen Zhen, China.</title>
        <authorList>
            <person name="Wang X."/>
        </authorList>
    </citation>
    <scope>NUCLEOTIDE SEQUENCE</scope>
    <source>
        <strain evidence="22">DQS-5</strain>
    </source>
</reference>
<dbReference type="Pfam" id="PF03853">
    <property type="entry name" value="YjeF_N"/>
    <property type="match status" value="1"/>
</dbReference>
<evidence type="ECO:0000256" key="9">
    <source>
        <dbReference type="ARBA" id="ARBA00022958"/>
    </source>
</evidence>
<feature type="binding site" evidence="18">
    <location>
        <begin position="54"/>
        <end position="58"/>
    </location>
    <ligand>
        <name>(6S)-NADPHX</name>
        <dbReference type="ChEBI" id="CHEBI:64076"/>
    </ligand>
</feature>
<keyword evidence="12 17" id="KW-0456">Lyase</keyword>
<protein>
    <recommendedName>
        <fullName evidence="19">Bifunctional NAD(P)H-hydrate repair enzyme</fullName>
    </recommendedName>
    <alternativeName>
        <fullName evidence="19">Nicotinamide nucleotide repair protein</fullName>
    </alternativeName>
    <domain>
        <recommendedName>
            <fullName evidence="19">ADP-dependent (S)-NAD(P)H-hydrate dehydratase</fullName>
            <ecNumber evidence="19">4.2.1.136</ecNumber>
        </recommendedName>
        <alternativeName>
            <fullName evidence="19">ADP-dependent NAD(P)HX dehydratase</fullName>
        </alternativeName>
    </domain>
    <domain>
        <recommendedName>
            <fullName evidence="19">NAD(P)H-hydrate epimerase</fullName>
            <ecNumber evidence="19">5.1.99.6</ecNumber>
        </recommendedName>
    </domain>
</protein>
<comment type="similarity">
    <text evidence="17">Belongs to the NnrD/CARKD family.</text>
</comment>
<evidence type="ECO:0000256" key="3">
    <source>
        <dbReference type="ARBA" id="ARBA00006001"/>
    </source>
</evidence>
<dbReference type="Gene3D" id="3.40.1190.20">
    <property type="match status" value="1"/>
</dbReference>
<dbReference type="InterPro" id="IPR000631">
    <property type="entry name" value="CARKD"/>
</dbReference>
<evidence type="ECO:0000256" key="11">
    <source>
        <dbReference type="ARBA" id="ARBA00023235"/>
    </source>
</evidence>
<name>A0ABT7DV12_9NEIS</name>
<keyword evidence="8 17" id="KW-0521">NADP</keyword>
<proteinExistence type="inferred from homology"/>
<feature type="binding site" evidence="17">
    <location>
        <position position="359"/>
    </location>
    <ligand>
        <name>(6S)-NADPHX</name>
        <dbReference type="ChEBI" id="CHEBI:64076"/>
    </ligand>
</feature>
<comment type="catalytic activity">
    <reaction evidence="1 18 19">
        <text>(6R)-NADHX = (6S)-NADHX</text>
        <dbReference type="Rhea" id="RHEA:32215"/>
        <dbReference type="ChEBI" id="CHEBI:64074"/>
        <dbReference type="ChEBI" id="CHEBI:64075"/>
        <dbReference type="EC" id="5.1.99.6"/>
    </reaction>
</comment>
<dbReference type="HAMAP" id="MF_01966">
    <property type="entry name" value="NADHX_epimerase"/>
    <property type="match status" value="1"/>
</dbReference>
<dbReference type="InterPro" id="IPR004443">
    <property type="entry name" value="YjeF_N_dom"/>
</dbReference>
<comment type="similarity">
    <text evidence="18">Belongs to the NnrE/AIBP family.</text>
</comment>
<accession>A0ABT7DV12</accession>
<comment type="caution">
    <text evidence="18">Lacks conserved residue(s) required for the propagation of feature annotation.</text>
</comment>
<evidence type="ECO:0000256" key="4">
    <source>
        <dbReference type="ARBA" id="ARBA00009524"/>
    </source>
</evidence>
<comment type="catalytic activity">
    <reaction evidence="16 17 19">
        <text>(6S)-NADPHX + ADP = AMP + phosphate + NADPH + H(+)</text>
        <dbReference type="Rhea" id="RHEA:32235"/>
        <dbReference type="ChEBI" id="CHEBI:15378"/>
        <dbReference type="ChEBI" id="CHEBI:43474"/>
        <dbReference type="ChEBI" id="CHEBI:57783"/>
        <dbReference type="ChEBI" id="CHEBI:64076"/>
        <dbReference type="ChEBI" id="CHEBI:456215"/>
        <dbReference type="ChEBI" id="CHEBI:456216"/>
        <dbReference type="EC" id="4.2.1.136"/>
    </reaction>
</comment>
<dbReference type="SUPFAM" id="SSF64153">
    <property type="entry name" value="YjeF N-terminal domain-like"/>
    <property type="match status" value="1"/>
</dbReference>
<evidence type="ECO:0000256" key="1">
    <source>
        <dbReference type="ARBA" id="ARBA00000013"/>
    </source>
</evidence>
<gene>
    <name evidence="18" type="primary">nnrE</name>
    <name evidence="17" type="synonym">nnrD</name>
    <name evidence="22" type="ORF">PZA18_02740</name>
</gene>
<feature type="binding site" evidence="17">
    <location>
        <position position="424"/>
    </location>
    <ligand>
        <name>AMP</name>
        <dbReference type="ChEBI" id="CHEBI:456215"/>
    </ligand>
</feature>
<feature type="domain" description="YjeF C-terminal" evidence="20">
    <location>
        <begin position="216"/>
        <end position="485"/>
    </location>
</feature>
<evidence type="ECO:0000256" key="19">
    <source>
        <dbReference type="PIRNR" id="PIRNR017184"/>
    </source>
</evidence>
<evidence type="ECO:0000256" key="15">
    <source>
        <dbReference type="ARBA" id="ARBA00048238"/>
    </source>
</evidence>
<evidence type="ECO:0000259" key="21">
    <source>
        <dbReference type="PROSITE" id="PS51385"/>
    </source>
</evidence>
<keyword evidence="11 18" id="KW-0413">Isomerase</keyword>
<evidence type="ECO:0000256" key="16">
    <source>
        <dbReference type="ARBA" id="ARBA00049209"/>
    </source>
</evidence>
<comment type="similarity">
    <text evidence="3 19">In the N-terminal section; belongs to the NnrE/AIBP family.</text>
</comment>
<dbReference type="NCBIfam" id="TIGR00196">
    <property type="entry name" value="yjeF_cterm"/>
    <property type="match status" value="1"/>
</dbReference>
<feature type="domain" description="YjeF N-terminal" evidence="21">
    <location>
        <begin position="10"/>
        <end position="206"/>
    </location>
</feature>
<comment type="cofactor">
    <cofactor evidence="17">
        <name>Mg(2+)</name>
        <dbReference type="ChEBI" id="CHEBI:18420"/>
    </cofactor>
</comment>
<comment type="catalytic activity">
    <reaction evidence="15 17 19">
        <text>(6S)-NADHX + ADP = AMP + phosphate + NADH + H(+)</text>
        <dbReference type="Rhea" id="RHEA:32223"/>
        <dbReference type="ChEBI" id="CHEBI:15378"/>
        <dbReference type="ChEBI" id="CHEBI:43474"/>
        <dbReference type="ChEBI" id="CHEBI:57945"/>
        <dbReference type="ChEBI" id="CHEBI:64074"/>
        <dbReference type="ChEBI" id="CHEBI:456215"/>
        <dbReference type="ChEBI" id="CHEBI:456216"/>
        <dbReference type="EC" id="4.2.1.136"/>
    </reaction>
</comment>
<dbReference type="Pfam" id="PF01256">
    <property type="entry name" value="Carb_kinase"/>
    <property type="match status" value="1"/>
</dbReference>
<evidence type="ECO:0000256" key="18">
    <source>
        <dbReference type="HAMAP-Rule" id="MF_01966"/>
    </source>
</evidence>
<keyword evidence="13" id="KW-0511">Multifunctional enzyme</keyword>
<comment type="function">
    <text evidence="14 19">Bifunctional enzyme that catalyzes the epimerization of the S- and R-forms of NAD(P)HX and the dehydration of the S-form of NAD(P)HX at the expense of ADP, which is converted to AMP. This allows the repair of both epimers of NAD(P)HX, a damaged form of NAD(P)H that is a result of enzymatic or heat-dependent hydration.</text>
</comment>
<comment type="caution">
    <text evidence="22">The sequence shown here is derived from an EMBL/GenBank/DDBJ whole genome shotgun (WGS) entry which is preliminary data.</text>
</comment>
<dbReference type="NCBIfam" id="TIGR00197">
    <property type="entry name" value="yjeF_nterm"/>
    <property type="match status" value="1"/>
</dbReference>
<feature type="binding site" evidence="17">
    <location>
        <begin position="396"/>
        <end position="400"/>
    </location>
    <ligand>
        <name>AMP</name>
        <dbReference type="ChEBI" id="CHEBI:456215"/>
    </ligand>
</feature>
<feature type="binding site" evidence="18">
    <location>
        <begin position="120"/>
        <end position="126"/>
    </location>
    <ligand>
        <name>(6S)-NADPHX</name>
        <dbReference type="ChEBI" id="CHEBI:64076"/>
    </ligand>
</feature>
<evidence type="ECO:0000259" key="20">
    <source>
        <dbReference type="PROSITE" id="PS51383"/>
    </source>
</evidence>
<feature type="binding site" evidence="17">
    <location>
        <position position="425"/>
    </location>
    <ligand>
        <name>(6S)-NADPHX</name>
        <dbReference type="ChEBI" id="CHEBI:64076"/>
    </ligand>
</feature>
<comment type="function">
    <text evidence="18">Catalyzes the epimerization of the S- and R-forms of NAD(P)HX, a damaged form of NAD(P)H that is a result of enzymatic or heat-dependent hydration. This is a prerequisite for the S-specific NAD(P)H-hydrate dehydratase to allow the repair of both epimers of NAD(P)HX.</text>
</comment>
<keyword evidence="5 18" id="KW-0479">Metal-binding</keyword>
<comment type="function">
    <text evidence="17">Catalyzes the dehydration of the S-form of NAD(P)HX at the expense of ADP, which is converted to AMP. Together with NAD(P)HX epimerase, which catalyzes the epimerization of the S- and R-forms, the enzyme allows the repair of both epimers of NAD(P)HX, a damaged form of NAD(P)H that is a result of enzymatic or heat-dependent hydration.</text>
</comment>
<dbReference type="EMBL" id="JARRAF010000002">
    <property type="protein sequence ID" value="MDK2122965.1"/>
    <property type="molecule type" value="Genomic_DNA"/>
</dbReference>
<dbReference type="PROSITE" id="PS51385">
    <property type="entry name" value="YJEF_N"/>
    <property type="match status" value="1"/>
</dbReference>
<evidence type="ECO:0000256" key="14">
    <source>
        <dbReference type="ARBA" id="ARBA00025153"/>
    </source>
</evidence>
<keyword evidence="10 17" id="KW-0520">NAD</keyword>
<keyword evidence="6 17" id="KW-0547">Nucleotide-binding</keyword>
<keyword evidence="23" id="KW-1185">Reference proteome</keyword>